<dbReference type="EMBL" id="GBRH01235585">
    <property type="protein sequence ID" value="JAD62310.1"/>
    <property type="molecule type" value="Transcribed_RNA"/>
</dbReference>
<reference evidence="2" key="2">
    <citation type="journal article" date="2015" name="Data Brief">
        <title>Shoot transcriptome of the giant reed, Arundo donax.</title>
        <authorList>
            <person name="Barrero R.A."/>
            <person name="Guerrero F.D."/>
            <person name="Moolhuijzen P."/>
            <person name="Goolsby J.A."/>
            <person name="Tidwell J."/>
            <person name="Bellgard S.E."/>
            <person name="Bellgard M.I."/>
        </authorList>
    </citation>
    <scope>NUCLEOTIDE SEQUENCE</scope>
    <source>
        <tissue evidence="2">Shoot tissue taken approximately 20 cm above the soil surface</tissue>
    </source>
</reference>
<reference evidence="2" key="1">
    <citation type="submission" date="2014-09" db="EMBL/GenBank/DDBJ databases">
        <authorList>
            <person name="Magalhaes I.L.F."/>
            <person name="Oliveira U."/>
            <person name="Santos F.R."/>
            <person name="Vidigal T.H.D.A."/>
            <person name="Brescovit A.D."/>
            <person name="Santos A.J."/>
        </authorList>
    </citation>
    <scope>NUCLEOTIDE SEQUENCE</scope>
    <source>
        <tissue evidence="2">Shoot tissue taken approximately 20 cm above the soil surface</tissue>
    </source>
</reference>
<name>A0A0A9BM57_ARUDO</name>
<organism evidence="2">
    <name type="scientific">Arundo donax</name>
    <name type="common">Giant reed</name>
    <name type="synonym">Donax arundinaceus</name>
    <dbReference type="NCBI Taxonomy" id="35708"/>
    <lineage>
        <taxon>Eukaryota</taxon>
        <taxon>Viridiplantae</taxon>
        <taxon>Streptophyta</taxon>
        <taxon>Embryophyta</taxon>
        <taxon>Tracheophyta</taxon>
        <taxon>Spermatophyta</taxon>
        <taxon>Magnoliopsida</taxon>
        <taxon>Liliopsida</taxon>
        <taxon>Poales</taxon>
        <taxon>Poaceae</taxon>
        <taxon>PACMAD clade</taxon>
        <taxon>Arundinoideae</taxon>
        <taxon>Arundineae</taxon>
        <taxon>Arundo</taxon>
    </lineage>
</organism>
<dbReference type="AlphaFoldDB" id="A0A0A9BM57"/>
<proteinExistence type="predicted"/>
<sequence>MSLPNVPKIILQCSTGREKRENNEQS</sequence>
<evidence type="ECO:0000256" key="1">
    <source>
        <dbReference type="SAM" id="MobiDB-lite"/>
    </source>
</evidence>
<feature type="compositionally biased region" description="Basic and acidic residues" evidence="1">
    <location>
        <begin position="16"/>
        <end position="26"/>
    </location>
</feature>
<evidence type="ECO:0000313" key="2">
    <source>
        <dbReference type="EMBL" id="JAD62310.1"/>
    </source>
</evidence>
<protein>
    <submittedName>
        <fullName evidence="2">Uncharacterized protein</fullName>
    </submittedName>
</protein>
<feature type="region of interest" description="Disordered" evidence="1">
    <location>
        <begin position="1"/>
        <end position="26"/>
    </location>
</feature>
<accession>A0A0A9BM57</accession>